<reference evidence="1" key="1">
    <citation type="submission" date="2022-10" db="EMBL/GenBank/DDBJ databases">
        <title>Chryseobacterium sp. nov., a novel bacterial species.</title>
        <authorList>
            <person name="Cao Y."/>
        </authorList>
    </citation>
    <scope>NUCLEOTIDE SEQUENCE</scope>
    <source>
        <strain evidence="1">CCTCC AB2015118</strain>
    </source>
</reference>
<organism evidence="1 2">
    <name type="scientific">Chryseobacterium formosus</name>
    <dbReference type="NCBI Taxonomy" id="1537363"/>
    <lineage>
        <taxon>Bacteria</taxon>
        <taxon>Pseudomonadati</taxon>
        <taxon>Bacteroidota</taxon>
        <taxon>Flavobacteriia</taxon>
        <taxon>Flavobacteriales</taxon>
        <taxon>Weeksellaceae</taxon>
        <taxon>Chryseobacterium group</taxon>
        <taxon>Chryseobacterium</taxon>
    </lineage>
</organism>
<dbReference type="Proteomes" id="UP001073122">
    <property type="component" value="Unassembled WGS sequence"/>
</dbReference>
<sequence length="41" mass="4957">MNSNIHHQFTGYFRYDQRKSSTYEKLFNPRGIKNIYDLSVS</sequence>
<keyword evidence="2" id="KW-1185">Reference proteome</keyword>
<name>A0ABT3XTM5_9FLAO</name>
<dbReference type="EMBL" id="JAOVZW010000008">
    <property type="protein sequence ID" value="MCX8523839.1"/>
    <property type="molecule type" value="Genomic_DNA"/>
</dbReference>
<proteinExistence type="predicted"/>
<evidence type="ECO:0000313" key="1">
    <source>
        <dbReference type="EMBL" id="MCX8523839.1"/>
    </source>
</evidence>
<evidence type="ECO:0000313" key="2">
    <source>
        <dbReference type="Proteomes" id="UP001073122"/>
    </source>
</evidence>
<gene>
    <name evidence="1" type="ORF">OF897_07870</name>
</gene>
<protein>
    <submittedName>
        <fullName evidence="1">Uncharacterized protein</fullName>
    </submittedName>
</protein>
<comment type="caution">
    <text evidence="1">The sequence shown here is derived from an EMBL/GenBank/DDBJ whole genome shotgun (WGS) entry which is preliminary data.</text>
</comment>
<accession>A0ABT3XTM5</accession>
<dbReference type="RefSeq" id="WP_267265146.1">
    <property type="nucleotide sequence ID" value="NZ_JAOVZW010000008.1"/>
</dbReference>